<comment type="catalytic activity">
    <reaction evidence="15">
        <text>a ubiquinone + NADH + 5 H(+)(in) = a ubiquinol + NAD(+) + 4 H(+)(out)</text>
        <dbReference type="Rhea" id="RHEA:29091"/>
        <dbReference type="Rhea" id="RHEA-COMP:9565"/>
        <dbReference type="Rhea" id="RHEA-COMP:9566"/>
        <dbReference type="ChEBI" id="CHEBI:15378"/>
        <dbReference type="ChEBI" id="CHEBI:16389"/>
        <dbReference type="ChEBI" id="CHEBI:17976"/>
        <dbReference type="ChEBI" id="CHEBI:57540"/>
        <dbReference type="ChEBI" id="CHEBI:57945"/>
        <dbReference type="EC" id="7.1.1.2"/>
    </reaction>
</comment>
<evidence type="ECO:0000256" key="3">
    <source>
        <dbReference type="ARBA" id="ARBA00012944"/>
    </source>
</evidence>
<keyword evidence="10 16" id="KW-1133">Transmembrane helix</keyword>
<dbReference type="EMBL" id="KJ938490">
    <property type="protein sequence ID" value="AIS38200.1"/>
    <property type="molecule type" value="Genomic_DNA"/>
</dbReference>
<keyword evidence="9" id="KW-0249">Electron transport</keyword>
<comment type="similarity">
    <text evidence="2">Belongs to the complex I subunit 6 family.</text>
</comment>
<reference evidence="17" key="1">
    <citation type="submission" date="2014-06" db="EMBL/GenBank/DDBJ databases">
        <title>Organization, phylogenetic informative rearrangements and comparative analysis of the mitochondrial genome of bioluminescent Elateroidea (Coleoptera: Polyphaga).</title>
        <authorList>
            <person name="Amaral D.T."/>
            <person name="Mitani Y."/>
            <person name="Ohmiya Y."/>
            <person name="Viviani V."/>
        </authorList>
    </citation>
    <scope>NUCLEOTIDE SEQUENCE</scope>
</reference>
<feature type="transmembrane region" description="Helical" evidence="16">
    <location>
        <begin position="135"/>
        <end position="156"/>
    </location>
</feature>
<keyword evidence="12 17" id="KW-0496">Mitochondrion</keyword>
<evidence type="ECO:0000256" key="8">
    <source>
        <dbReference type="ARBA" id="ARBA00022967"/>
    </source>
</evidence>
<evidence type="ECO:0000256" key="7">
    <source>
        <dbReference type="ARBA" id="ARBA00022692"/>
    </source>
</evidence>
<evidence type="ECO:0000256" key="13">
    <source>
        <dbReference type="ARBA" id="ARBA00023136"/>
    </source>
</evidence>
<dbReference type="PANTHER" id="PTHR11435">
    <property type="entry name" value="NADH UBIQUINONE OXIDOREDUCTASE SUBUNIT ND6"/>
    <property type="match status" value="1"/>
</dbReference>
<evidence type="ECO:0000313" key="17">
    <source>
        <dbReference type="EMBL" id="AIS38200.1"/>
    </source>
</evidence>
<comment type="subcellular location">
    <subcellularLocation>
        <location evidence="1">Mitochondrion membrane</location>
        <topology evidence="1">Multi-pass membrane protein</topology>
    </subcellularLocation>
</comment>
<dbReference type="GO" id="GO:0008137">
    <property type="term" value="F:NADH dehydrogenase (ubiquinone) activity"/>
    <property type="evidence" value="ECO:0007669"/>
    <property type="project" value="UniProtKB-EC"/>
</dbReference>
<evidence type="ECO:0000256" key="14">
    <source>
        <dbReference type="ARBA" id="ARBA00031019"/>
    </source>
</evidence>
<evidence type="ECO:0000256" key="4">
    <source>
        <dbReference type="ARBA" id="ARBA00021095"/>
    </source>
</evidence>
<evidence type="ECO:0000256" key="16">
    <source>
        <dbReference type="SAM" id="Phobius"/>
    </source>
</evidence>
<evidence type="ECO:0000256" key="2">
    <source>
        <dbReference type="ARBA" id="ARBA00005698"/>
    </source>
</evidence>
<feature type="transmembrane region" description="Helical" evidence="16">
    <location>
        <begin position="47"/>
        <end position="66"/>
    </location>
</feature>
<evidence type="ECO:0000256" key="1">
    <source>
        <dbReference type="ARBA" id="ARBA00004225"/>
    </source>
</evidence>
<geneLocation type="mitochondrion" evidence="17"/>
<feature type="transmembrane region" description="Helical" evidence="16">
    <location>
        <begin position="21"/>
        <end position="41"/>
    </location>
</feature>
<name>A0A0H3UL66_9COLE</name>
<dbReference type="GO" id="GO:0031966">
    <property type="term" value="C:mitochondrial membrane"/>
    <property type="evidence" value="ECO:0007669"/>
    <property type="project" value="UniProtKB-SubCell"/>
</dbReference>
<keyword evidence="8" id="KW-1278">Translocase</keyword>
<feature type="transmembrane region" description="Helical" evidence="16">
    <location>
        <begin position="78"/>
        <end position="97"/>
    </location>
</feature>
<proteinExistence type="inferred from homology"/>
<accession>A0A0H3UL66</accession>
<evidence type="ECO:0000256" key="15">
    <source>
        <dbReference type="ARBA" id="ARBA00049551"/>
    </source>
</evidence>
<evidence type="ECO:0000256" key="5">
    <source>
        <dbReference type="ARBA" id="ARBA00022448"/>
    </source>
</evidence>
<dbReference type="AlphaFoldDB" id="A0A0H3UL66"/>
<evidence type="ECO:0000256" key="6">
    <source>
        <dbReference type="ARBA" id="ARBA00022660"/>
    </source>
</evidence>
<dbReference type="InterPro" id="IPR050269">
    <property type="entry name" value="ComplexI_Subunit6"/>
</dbReference>
<keyword evidence="13 16" id="KW-0472">Membrane</keyword>
<evidence type="ECO:0000256" key="12">
    <source>
        <dbReference type="ARBA" id="ARBA00023128"/>
    </source>
</evidence>
<gene>
    <name evidence="17" type="primary">NADH6</name>
</gene>
<keyword evidence="7 16" id="KW-0812">Transmembrane</keyword>
<protein>
    <recommendedName>
        <fullName evidence="4">NADH-ubiquinone oxidoreductase chain 6</fullName>
        <ecNumber evidence="3">7.1.1.2</ecNumber>
    </recommendedName>
    <alternativeName>
        <fullName evidence="14">NADH dehydrogenase subunit 6</fullName>
    </alternativeName>
</protein>
<keyword evidence="11" id="KW-0520">NAD</keyword>
<sequence length="165" mass="19486">MKMMITMMIFMTGMIMLTKHPLMVSMIIIIQTILIAMTTNLFSESSWYSYTLFMVMIGGMMVMFIYMTSLTSNKKIYFNKTLIFTWMMLTSTIYWLIEKEMLISKKLTMTNMQINEMNMKLETAMSKFINYPLSMLMISLMIYLFITMTASIKITWKNSGPIRQK</sequence>
<evidence type="ECO:0000256" key="9">
    <source>
        <dbReference type="ARBA" id="ARBA00022982"/>
    </source>
</evidence>
<dbReference type="EC" id="7.1.1.2" evidence="3"/>
<keyword evidence="6" id="KW-0679">Respiratory chain</keyword>
<keyword evidence="5" id="KW-0813">Transport</keyword>
<organism evidence="17">
    <name type="scientific">Brasilocerus sp. 2 DTA-2012</name>
    <dbReference type="NCBI Taxonomy" id="1176494"/>
    <lineage>
        <taxon>Eukaryota</taxon>
        <taxon>Metazoa</taxon>
        <taxon>Ecdysozoa</taxon>
        <taxon>Arthropoda</taxon>
        <taxon>Hexapoda</taxon>
        <taxon>Insecta</taxon>
        <taxon>Pterygota</taxon>
        <taxon>Neoptera</taxon>
        <taxon>Endopterygota</taxon>
        <taxon>Coleoptera</taxon>
        <taxon>Polyphaga</taxon>
        <taxon>Elateriformia</taxon>
        <taxon>Elateroidea</taxon>
        <taxon>Phengodidae</taxon>
        <taxon>Mastinocerinae</taxon>
        <taxon>Brasilocerus</taxon>
    </lineage>
</organism>
<dbReference type="PANTHER" id="PTHR11435:SF1">
    <property type="entry name" value="NADH-UBIQUINONE OXIDOREDUCTASE CHAIN 6"/>
    <property type="match status" value="1"/>
</dbReference>
<evidence type="ECO:0000256" key="11">
    <source>
        <dbReference type="ARBA" id="ARBA00023027"/>
    </source>
</evidence>
<evidence type="ECO:0000256" key="10">
    <source>
        <dbReference type="ARBA" id="ARBA00022989"/>
    </source>
</evidence>